<evidence type="ECO:0000256" key="1">
    <source>
        <dbReference type="SAM" id="MobiDB-lite"/>
    </source>
</evidence>
<reference evidence="2 3" key="1">
    <citation type="journal article" date="2012" name="Proc. Natl. Acad. Sci. U.S.A.">
        <title>Gain and loss of multiple functionally related, horizontally transferred genes in the reduced genomes of two microsporidian parasites.</title>
        <authorList>
            <person name="Pombert J.-F."/>
            <person name="Selman M."/>
            <person name="Burki F."/>
            <person name="Bardell F.T."/>
            <person name="Farinelli L."/>
            <person name="Solter L.F."/>
            <person name="Whitman D.W."/>
            <person name="Weiss L.M."/>
            <person name="Corradi N."/>
            <person name="Keeling P.J."/>
        </authorList>
    </citation>
    <scope>NUCLEOTIDE SEQUENCE [LARGE SCALE GENOMIC DNA]</scope>
    <source>
        <strain evidence="2 3">SJ-2008</strain>
    </source>
</reference>
<dbReference type="RefSeq" id="XP_009264158.1">
    <property type="nucleotide sequence ID" value="XM_009265883.1"/>
</dbReference>
<dbReference type="OrthoDB" id="2190553at2759"/>
<evidence type="ECO:0000313" key="3">
    <source>
        <dbReference type="Proteomes" id="UP000010094"/>
    </source>
</evidence>
<dbReference type="SUPFAM" id="SSF48371">
    <property type="entry name" value="ARM repeat"/>
    <property type="match status" value="1"/>
</dbReference>
<dbReference type="InterPro" id="IPR016024">
    <property type="entry name" value="ARM-type_fold"/>
</dbReference>
<dbReference type="KEGG" id="ero:EROM_030400"/>
<name>I6ZSV4_ENCRO</name>
<protein>
    <recommendedName>
        <fullName evidence="4">Mon2/Sec7/BIG1-like dimerisation and cyclophilin-binding domain-containing protein</fullName>
    </recommendedName>
</protein>
<feature type="compositionally biased region" description="Polar residues" evidence="1">
    <location>
        <begin position="838"/>
        <end position="855"/>
    </location>
</feature>
<proteinExistence type="predicted"/>
<dbReference type="EMBL" id="CP003520">
    <property type="protein sequence ID" value="AFN82661.1"/>
    <property type="molecule type" value="Genomic_DNA"/>
</dbReference>
<evidence type="ECO:0000313" key="2">
    <source>
        <dbReference type="EMBL" id="AFN82661.1"/>
    </source>
</evidence>
<organism evidence="2 3">
    <name type="scientific">Encephalitozoon romaleae (strain SJ-2008)</name>
    <name type="common">Microsporidian parasite</name>
    <dbReference type="NCBI Taxonomy" id="1178016"/>
    <lineage>
        <taxon>Eukaryota</taxon>
        <taxon>Fungi</taxon>
        <taxon>Fungi incertae sedis</taxon>
        <taxon>Microsporidia</taxon>
        <taxon>Unikaryonidae</taxon>
        <taxon>Encephalitozoon</taxon>
    </lineage>
</organism>
<dbReference type="AlphaFoldDB" id="I6ZSV4"/>
<gene>
    <name evidence="2" type="ordered locus">EROM_030400</name>
</gene>
<dbReference type="VEuPathDB" id="MicrosporidiaDB:EROM_030400"/>
<dbReference type="GeneID" id="20520951"/>
<evidence type="ECO:0008006" key="4">
    <source>
        <dbReference type="Google" id="ProtNLM"/>
    </source>
</evidence>
<sequence>MYLHRSEVEAGIERLMKTAEDSEISEKCRKLLKEIDKLEEENIKDFIRNTRDVVDVFMQGLKAKRQAPIFVIDFIYTFLVNDLLGLNDINEIIDVISAGVWCESSKMKILQMSYYIIRYENFRGDLALALFKSIVRMVDDRSKQVQTTAKPIAMHLVDVTFGKACAVFKEEAQSEGDELNSITDCTDSLERCRPGSEKLLLRRGLETESPIDDGILFLRYLLQNVGTSKEMGHFVIDSVALVTQKSELFEYEEFRRIYSTEVMELLKGLIKKGCSSKGNVYKVISILVERHNCLFEKGIHEVFDEMERSYGLFDDLEMEMFLDFFGSLDMLVFDSYSETIGRMFFKILEDAQLDRESGSEGAINTLRSSLNNQLEARGKASGRFHSPTKAFFGKFSEVLYAKLSGIVSPHPSVEALLEIVLRFYAISGNKETLEMFMVLGCKIGFTGVVCRGAIENRKYIQDSWHIVLNYCKGHLGSIMESVSGFDAEEIFFLIKAIENLEPANAWSSKDKVDFLLSVFNITKPVVVEPLNVKIFEMILSGILRESSSDEGYSIRIFCFILVDYVGQLEALTSDVESVIFILLQKMLNRNLERNGLEILEAMSEVLRTVTPESCWDIVFQCIEYSCIPCLYPSLYPIIRWIIEGSGHLISDEHFGILISCLHSMCLSASNEISLKAVSIFQDVGECLMSRRALNRLPSGGEEKDKRVSSAWIKYIKVLGETANDGRCMVREASIKYLVMFLEAESEVMNSEELDFAAKNSLIPLLEKGKQFLKVQEQESHCTLMLILDECSRAIGKMHYHEELYSKFLEVVTDGICCSDSSDIQNICVESLRMITSKTSETNPGSKGQYQEGNDNSSEDIGFRMGGGERKSLKPLLKLRDLVFNAYKSIFSNIPSDEGCSINTYLEMIDLAKEFTFKSSELRILVPLLRKFVHSGNRVIQEKILDMAEMWGFGIDVQLEAYNNWMNLNDVRLSRMLIERMGKVLSKNSEDTWYSEVVIDLVEYCKEKAFWEDVVRAFMKSSEGIRTRTSFISFINGSKMIFDEAAKVGASENLEEMEMGNGLSGEPVESMVKIVKKRERIVLEFLMFYHDILTKFASACSSLQSHSIQPFDQVTISDVREGYKVIFEMSEVGSGLGKESICFKCYEILFHDVELIYNDVIERIRKVLSEYNEMEMIYNGMYSRVKQREVYTILEKIWRSENRRLVDDVKDILVESLRSKDYRVIDHVRKCLELILVQN</sequence>
<dbReference type="HOGENOM" id="CLU_267057_0_0_1"/>
<keyword evidence="3" id="KW-1185">Reference proteome</keyword>
<dbReference type="Proteomes" id="UP000010094">
    <property type="component" value="Chromosome III"/>
</dbReference>
<feature type="region of interest" description="Disordered" evidence="1">
    <location>
        <begin position="838"/>
        <end position="863"/>
    </location>
</feature>
<accession>I6ZSV4</accession>